<comment type="caution">
    <text evidence="2">The sequence shown here is derived from an EMBL/GenBank/DDBJ whole genome shotgun (WGS) entry which is preliminary data.</text>
</comment>
<keyword evidence="3" id="KW-1185">Reference proteome</keyword>
<dbReference type="InterPro" id="IPR037401">
    <property type="entry name" value="SnoaL-like"/>
</dbReference>
<dbReference type="AlphaFoldDB" id="A0A917UCB9"/>
<dbReference type="SUPFAM" id="SSF54427">
    <property type="entry name" value="NTF2-like"/>
    <property type="match status" value="1"/>
</dbReference>
<evidence type="ECO:0000313" key="2">
    <source>
        <dbReference type="EMBL" id="GGM80856.1"/>
    </source>
</evidence>
<reference evidence="2" key="2">
    <citation type="submission" date="2020-09" db="EMBL/GenBank/DDBJ databases">
        <authorList>
            <person name="Sun Q."/>
            <person name="Ohkuma M."/>
        </authorList>
    </citation>
    <scope>NUCLEOTIDE SEQUENCE</scope>
    <source>
        <strain evidence="2">JCM 19831</strain>
    </source>
</reference>
<evidence type="ECO:0000313" key="3">
    <source>
        <dbReference type="Proteomes" id="UP000642070"/>
    </source>
</evidence>
<dbReference type="InterPro" id="IPR032710">
    <property type="entry name" value="NTF2-like_dom_sf"/>
</dbReference>
<dbReference type="RefSeq" id="WP_190256955.1">
    <property type="nucleotide sequence ID" value="NZ_BMPI01000085.1"/>
</dbReference>
<evidence type="ECO:0000259" key="1">
    <source>
        <dbReference type="Pfam" id="PF13474"/>
    </source>
</evidence>
<proteinExistence type="predicted"/>
<sequence>MSDLVDYDFGPHSRNRLADTALETADGAVAALETFYYALNHGDLDVLAQIWSDDDLTQVDNPVGGIVRSGAAIVELYRHLFESGMQLEITFTDAATYWSPGAAMFAGRELGHYTNGEGERVPMEFRTSRYFTWHPRHERWRQIHHHGSLDDPVALHDYQVAAERV</sequence>
<gene>
    <name evidence="2" type="ORF">GCM10007977_097920</name>
</gene>
<organism evidence="2 3">
    <name type="scientific">Dactylosporangium sucinum</name>
    <dbReference type="NCBI Taxonomy" id="1424081"/>
    <lineage>
        <taxon>Bacteria</taxon>
        <taxon>Bacillati</taxon>
        <taxon>Actinomycetota</taxon>
        <taxon>Actinomycetes</taxon>
        <taxon>Micromonosporales</taxon>
        <taxon>Micromonosporaceae</taxon>
        <taxon>Dactylosporangium</taxon>
    </lineage>
</organism>
<dbReference type="Gene3D" id="3.10.450.50">
    <property type="match status" value="1"/>
</dbReference>
<feature type="domain" description="SnoaL-like" evidence="1">
    <location>
        <begin position="30"/>
        <end position="149"/>
    </location>
</feature>
<dbReference type="Proteomes" id="UP000642070">
    <property type="component" value="Unassembled WGS sequence"/>
</dbReference>
<protein>
    <recommendedName>
        <fullName evidence="1">SnoaL-like domain-containing protein</fullName>
    </recommendedName>
</protein>
<dbReference type="EMBL" id="BMPI01000085">
    <property type="protein sequence ID" value="GGM80856.1"/>
    <property type="molecule type" value="Genomic_DNA"/>
</dbReference>
<accession>A0A917UCB9</accession>
<name>A0A917UCB9_9ACTN</name>
<reference evidence="2" key="1">
    <citation type="journal article" date="2014" name="Int. J. Syst. Evol. Microbiol.">
        <title>Complete genome sequence of Corynebacterium casei LMG S-19264T (=DSM 44701T), isolated from a smear-ripened cheese.</title>
        <authorList>
            <consortium name="US DOE Joint Genome Institute (JGI-PGF)"/>
            <person name="Walter F."/>
            <person name="Albersmeier A."/>
            <person name="Kalinowski J."/>
            <person name="Ruckert C."/>
        </authorList>
    </citation>
    <scope>NUCLEOTIDE SEQUENCE</scope>
    <source>
        <strain evidence="2">JCM 19831</strain>
    </source>
</reference>
<dbReference type="Pfam" id="PF13474">
    <property type="entry name" value="SnoaL_3"/>
    <property type="match status" value="1"/>
</dbReference>